<dbReference type="Proteomes" id="UP001146336">
    <property type="component" value="Unassembled WGS sequence"/>
</dbReference>
<dbReference type="Gene3D" id="3.10.20.320">
    <property type="entry name" value="Putative peptidoglycan bound protein (lpxtg motif)"/>
    <property type="match status" value="1"/>
</dbReference>
<keyword evidence="1" id="KW-0677">Repeat</keyword>
<evidence type="ECO:0000313" key="4">
    <source>
        <dbReference type="Proteomes" id="UP001146336"/>
    </source>
</evidence>
<comment type="caution">
    <text evidence="3">The sequence shown here is derived from an EMBL/GenBank/DDBJ whole genome shotgun (WGS) entry which is preliminary data.</text>
</comment>
<keyword evidence="4" id="KW-1185">Reference proteome</keyword>
<dbReference type="InterPro" id="IPR009459">
    <property type="entry name" value="MucBP_dom"/>
</dbReference>
<gene>
    <name evidence="3" type="ORF">OIT47_011540</name>
</gene>
<name>A0ABT6D5T6_9LACO</name>
<sequence>MANYRKLIVVPIIVSELILPTKVFGDSMSPQTMRKIDTSTVSNVNNTNNKSINNFDSTSENVASGIFGTSLWELDSSGVLHIGAGEFAYTDTSSPWNNWAPLIKRVVFEGKVIAGARSNYLFKDFINVTEFDKMENFDMSNVVGAADMWKNNKSLESLDLSFSRAGQNAKTLQNGGMFEGCVNLEYLDLRSVKFSYNYFSAFKDDAKLSRVTVDESLNLYDKGKFPGIPESKQYTGKWVNVGDGTISNPAGSIVVDTTDIFGSNPNLPEDTYVWQENTITVGKPVTVQYVDTEGNKLAEDTVKSGNIDEEYTTEQKTLPGYTLKEIRGSSEW</sequence>
<organism evidence="3 4">
    <name type="scientific">Weissella fermenti</name>
    <dbReference type="NCBI Taxonomy" id="2987699"/>
    <lineage>
        <taxon>Bacteria</taxon>
        <taxon>Bacillati</taxon>
        <taxon>Bacillota</taxon>
        <taxon>Bacilli</taxon>
        <taxon>Lactobacillales</taxon>
        <taxon>Lactobacillaceae</taxon>
        <taxon>Weissella</taxon>
    </lineage>
</organism>
<evidence type="ECO:0000256" key="1">
    <source>
        <dbReference type="ARBA" id="ARBA00022737"/>
    </source>
</evidence>
<evidence type="ECO:0000313" key="3">
    <source>
        <dbReference type="EMBL" id="MDF9300894.1"/>
    </source>
</evidence>
<protein>
    <submittedName>
        <fullName evidence="3">MucBP domain-containing protein</fullName>
    </submittedName>
</protein>
<dbReference type="EMBL" id="JAOZFC020000004">
    <property type="protein sequence ID" value="MDF9300894.1"/>
    <property type="molecule type" value="Genomic_DNA"/>
</dbReference>
<dbReference type="InterPro" id="IPR032675">
    <property type="entry name" value="LRR_dom_sf"/>
</dbReference>
<dbReference type="RefSeq" id="WP_199404847.1">
    <property type="nucleotide sequence ID" value="NZ_JAOZFC020000004.1"/>
</dbReference>
<proteinExistence type="predicted"/>
<feature type="domain" description="MucBP" evidence="2">
    <location>
        <begin position="284"/>
        <end position="328"/>
    </location>
</feature>
<dbReference type="Gene3D" id="3.80.10.10">
    <property type="entry name" value="Ribonuclease Inhibitor"/>
    <property type="match status" value="1"/>
</dbReference>
<accession>A0ABT6D5T6</accession>
<reference evidence="3" key="1">
    <citation type="submission" date="2023-03" db="EMBL/GenBank/DDBJ databases">
        <title>Comparative genomics of Weissella fermenti BK2, and weissella type species.</title>
        <authorList>
            <person name="Lee J.K."/>
            <person name="Baek J.H."/>
            <person name="Kim J.M."/>
            <person name="Choi D.G."/>
            <person name="Jeon C.O."/>
        </authorList>
    </citation>
    <scope>NUCLEOTIDE SEQUENCE</scope>
    <source>
        <strain evidence="3">BK2</strain>
    </source>
</reference>
<evidence type="ECO:0000259" key="2">
    <source>
        <dbReference type="Pfam" id="PF06458"/>
    </source>
</evidence>
<dbReference type="Pfam" id="PF06458">
    <property type="entry name" value="MucBP"/>
    <property type="match status" value="1"/>
</dbReference>